<comment type="subcellular location">
    <subcellularLocation>
        <location evidence="1 9">Bacterial flagellum basal body</location>
    </subcellularLocation>
    <subcellularLocation>
        <location evidence="2">Cell membrane</location>
        <topology evidence="2">Multi-pass membrane protein</topology>
    </subcellularLocation>
</comment>
<evidence type="ECO:0000313" key="14">
    <source>
        <dbReference type="Proteomes" id="UP000767291"/>
    </source>
</evidence>
<evidence type="ECO:0000256" key="9">
    <source>
        <dbReference type="PIRNR" id="PIRNR004862"/>
    </source>
</evidence>
<dbReference type="InterPro" id="IPR045851">
    <property type="entry name" value="AMP-bd_C_sf"/>
</dbReference>
<evidence type="ECO:0000259" key="12">
    <source>
        <dbReference type="Pfam" id="PF08345"/>
    </source>
</evidence>
<evidence type="ECO:0000256" key="10">
    <source>
        <dbReference type="SAM" id="Phobius"/>
    </source>
</evidence>
<keyword evidence="4" id="KW-1003">Cell membrane</keyword>
<dbReference type="Pfam" id="PF01514">
    <property type="entry name" value="YscJ_FliF"/>
    <property type="match status" value="1"/>
</dbReference>
<dbReference type="PRINTS" id="PR01009">
    <property type="entry name" value="FLGMRINGFLIF"/>
</dbReference>
<dbReference type="InterPro" id="IPR013556">
    <property type="entry name" value="Flag_M-ring_C"/>
</dbReference>
<keyword evidence="5 10" id="KW-0812">Transmembrane</keyword>
<feature type="transmembrane region" description="Helical" evidence="10">
    <location>
        <begin position="428"/>
        <end position="449"/>
    </location>
</feature>
<dbReference type="PANTHER" id="PTHR30046:SF0">
    <property type="entry name" value="FLAGELLAR M-RING PROTEIN"/>
    <property type="match status" value="1"/>
</dbReference>
<dbReference type="InterPro" id="IPR000067">
    <property type="entry name" value="FlgMring_FliF"/>
</dbReference>
<keyword evidence="13" id="KW-0966">Cell projection</keyword>
<dbReference type="InterPro" id="IPR006182">
    <property type="entry name" value="FliF_N_dom"/>
</dbReference>
<gene>
    <name evidence="13" type="ORF">J2Z43_002051</name>
</gene>
<dbReference type="PIRSF" id="PIRSF004862">
    <property type="entry name" value="FliF"/>
    <property type="match status" value="1"/>
</dbReference>
<comment type="similarity">
    <text evidence="3 9">Belongs to the FliF family.</text>
</comment>
<evidence type="ECO:0000256" key="4">
    <source>
        <dbReference type="ARBA" id="ARBA00022475"/>
    </source>
</evidence>
<evidence type="ECO:0000259" key="11">
    <source>
        <dbReference type="Pfam" id="PF01514"/>
    </source>
</evidence>
<dbReference type="RefSeq" id="WP_209457069.1">
    <property type="nucleotide sequence ID" value="NZ_BAAACS010000004.1"/>
</dbReference>
<keyword evidence="8 9" id="KW-0975">Bacterial flagellum</keyword>
<comment type="caution">
    <text evidence="13">The sequence shown here is derived from an EMBL/GenBank/DDBJ whole genome shotgun (WGS) entry which is preliminary data.</text>
</comment>
<evidence type="ECO:0000256" key="6">
    <source>
        <dbReference type="ARBA" id="ARBA00022989"/>
    </source>
</evidence>
<keyword evidence="13" id="KW-0282">Flagellum</keyword>
<organism evidence="13 14">
    <name type="scientific">Metaclostridioides mangenotii</name>
    <dbReference type="NCBI Taxonomy" id="1540"/>
    <lineage>
        <taxon>Bacteria</taxon>
        <taxon>Bacillati</taxon>
        <taxon>Bacillota</taxon>
        <taxon>Clostridia</taxon>
        <taxon>Peptostreptococcales</taxon>
        <taxon>Peptostreptococcaceae</taxon>
        <taxon>Metaclostridioides</taxon>
    </lineage>
</organism>
<accession>A0ABS4ECH3</accession>
<dbReference type="InterPro" id="IPR043427">
    <property type="entry name" value="YscJ/FliF"/>
</dbReference>
<reference evidence="13 14" key="1">
    <citation type="submission" date="2021-03" db="EMBL/GenBank/DDBJ databases">
        <title>Genomic Encyclopedia of Type Strains, Phase IV (KMG-IV): sequencing the most valuable type-strain genomes for metagenomic binning, comparative biology and taxonomic classification.</title>
        <authorList>
            <person name="Goeker M."/>
        </authorList>
    </citation>
    <scope>NUCLEOTIDE SEQUENCE [LARGE SCALE GENOMIC DNA]</scope>
    <source>
        <strain evidence="13 14">DSM 1289</strain>
    </source>
</reference>
<evidence type="ECO:0000313" key="13">
    <source>
        <dbReference type="EMBL" id="MBP1855653.1"/>
    </source>
</evidence>
<dbReference type="NCBIfam" id="TIGR00206">
    <property type="entry name" value="fliF"/>
    <property type="match status" value="1"/>
</dbReference>
<keyword evidence="6 10" id="KW-1133">Transmembrane helix</keyword>
<evidence type="ECO:0000256" key="2">
    <source>
        <dbReference type="ARBA" id="ARBA00004651"/>
    </source>
</evidence>
<feature type="domain" description="Flagellar M-ring N-terminal" evidence="11">
    <location>
        <begin position="50"/>
        <end position="221"/>
    </location>
</feature>
<proteinExistence type="inferred from homology"/>
<dbReference type="Pfam" id="PF08345">
    <property type="entry name" value="YscJ_FliF_C"/>
    <property type="match status" value="1"/>
</dbReference>
<feature type="transmembrane region" description="Helical" evidence="10">
    <location>
        <begin position="29"/>
        <end position="49"/>
    </location>
</feature>
<dbReference type="PANTHER" id="PTHR30046">
    <property type="entry name" value="FLAGELLAR M-RING PROTEIN"/>
    <property type="match status" value="1"/>
</dbReference>
<dbReference type="EMBL" id="JAGGJX010000004">
    <property type="protein sequence ID" value="MBP1855653.1"/>
    <property type="molecule type" value="Genomic_DNA"/>
</dbReference>
<sequence>MKVSVKDIKKQRIDPLIQKFKSSKKGVKIAIITSALAVLLAAVFTIGYINKNKYAVLFSDIDAQDAAEIVENLESDGVKTKIKGNTVYVPKNQADKLRLELAPEFSNGSKGFELMDEGSSMGLTDEEFRLKKQRMLQGEIEKTIKSFPQVDGARVHITPGTKSVFEKESEPGKAAVYIILKKGTDLDENQVKSIVSLVSGSVDNMAKENVEVIDDKMNLLSEGLFVAGESKNKTGVNTNIKEAKEAESALNLELEKSILNMLEPIFGKGKVKATVSADLNFDSVEQTEIKIDPNKVAIKETKMKNTSQGGVNNAGLVDDNMTNVVNDYTNNKEESLEESYEYETGKTETHTIKAPGEIKRLTTSIVIDGKVKKAILFDVEDIVYNAIGLDKKRGDDLFVTSMDFDPEGKAEAKKEIEEIKAQELKAKLLALGIFIVTSLIVLAAVYFLVIRKNKKQSEDVYDEDYDANLIDSESQSTFDETVGRANRIVDGEDLSLEDEVRLYASDKPDQVTEIIKTWLNE</sequence>
<keyword evidence="14" id="KW-1185">Reference proteome</keyword>
<evidence type="ECO:0000256" key="5">
    <source>
        <dbReference type="ARBA" id="ARBA00022692"/>
    </source>
</evidence>
<comment type="function">
    <text evidence="9">The M ring may be actively involved in energy transduction.</text>
</comment>
<dbReference type="Proteomes" id="UP000767291">
    <property type="component" value="Unassembled WGS sequence"/>
</dbReference>
<evidence type="ECO:0000256" key="3">
    <source>
        <dbReference type="ARBA" id="ARBA00007971"/>
    </source>
</evidence>
<evidence type="ECO:0000256" key="8">
    <source>
        <dbReference type="ARBA" id="ARBA00023143"/>
    </source>
</evidence>
<keyword evidence="13" id="KW-0969">Cilium</keyword>
<evidence type="ECO:0000256" key="1">
    <source>
        <dbReference type="ARBA" id="ARBA00004117"/>
    </source>
</evidence>
<protein>
    <recommendedName>
        <fullName evidence="9">Flagellar M-ring protein</fullName>
    </recommendedName>
</protein>
<keyword evidence="7 10" id="KW-0472">Membrane</keyword>
<name>A0ABS4ECH3_9FIRM</name>
<feature type="domain" description="Flagellar M-ring C-terminal" evidence="12">
    <location>
        <begin position="262"/>
        <end position="404"/>
    </location>
</feature>
<dbReference type="Gene3D" id="3.30.300.30">
    <property type="match status" value="1"/>
</dbReference>
<evidence type="ECO:0000256" key="7">
    <source>
        <dbReference type="ARBA" id="ARBA00023136"/>
    </source>
</evidence>